<dbReference type="EMBL" id="JAWZYT010003921">
    <property type="protein sequence ID" value="KAK4296120.1"/>
    <property type="molecule type" value="Genomic_DNA"/>
</dbReference>
<name>A0AAE1TUY2_9EUCA</name>
<gene>
    <name evidence="2" type="ORF">Pmani_031365</name>
</gene>
<protein>
    <submittedName>
        <fullName evidence="2">Uncharacterized protein</fullName>
    </submittedName>
</protein>
<feature type="region of interest" description="Disordered" evidence="1">
    <location>
        <begin position="33"/>
        <end position="71"/>
    </location>
</feature>
<comment type="caution">
    <text evidence="2">The sequence shown here is derived from an EMBL/GenBank/DDBJ whole genome shotgun (WGS) entry which is preliminary data.</text>
</comment>
<evidence type="ECO:0000256" key="1">
    <source>
        <dbReference type="SAM" id="MobiDB-lite"/>
    </source>
</evidence>
<dbReference type="AlphaFoldDB" id="A0AAE1TUY2"/>
<sequence>MRWEDNGGVRTGVKKLTENEGLHWKRRRMYESTTNPWPNLYTKEPSTPLTQQATREGQTATLHHLSEGRTD</sequence>
<accession>A0AAE1TUY2</accession>
<reference evidence="2" key="1">
    <citation type="submission" date="2023-11" db="EMBL/GenBank/DDBJ databases">
        <title>Genome assemblies of two species of porcelain crab, Petrolisthes cinctipes and Petrolisthes manimaculis (Anomura: Porcellanidae).</title>
        <authorList>
            <person name="Angst P."/>
        </authorList>
    </citation>
    <scope>NUCLEOTIDE SEQUENCE</scope>
    <source>
        <strain evidence="2">PB745_02</strain>
        <tissue evidence="2">Gill</tissue>
    </source>
</reference>
<feature type="compositionally biased region" description="Polar residues" evidence="1">
    <location>
        <begin position="44"/>
        <end position="61"/>
    </location>
</feature>
<evidence type="ECO:0000313" key="3">
    <source>
        <dbReference type="Proteomes" id="UP001292094"/>
    </source>
</evidence>
<evidence type="ECO:0000313" key="2">
    <source>
        <dbReference type="EMBL" id="KAK4296120.1"/>
    </source>
</evidence>
<keyword evidence="3" id="KW-1185">Reference proteome</keyword>
<proteinExistence type="predicted"/>
<dbReference type="Proteomes" id="UP001292094">
    <property type="component" value="Unassembled WGS sequence"/>
</dbReference>
<organism evidence="2 3">
    <name type="scientific">Petrolisthes manimaculis</name>
    <dbReference type="NCBI Taxonomy" id="1843537"/>
    <lineage>
        <taxon>Eukaryota</taxon>
        <taxon>Metazoa</taxon>
        <taxon>Ecdysozoa</taxon>
        <taxon>Arthropoda</taxon>
        <taxon>Crustacea</taxon>
        <taxon>Multicrustacea</taxon>
        <taxon>Malacostraca</taxon>
        <taxon>Eumalacostraca</taxon>
        <taxon>Eucarida</taxon>
        <taxon>Decapoda</taxon>
        <taxon>Pleocyemata</taxon>
        <taxon>Anomura</taxon>
        <taxon>Galatheoidea</taxon>
        <taxon>Porcellanidae</taxon>
        <taxon>Petrolisthes</taxon>
    </lineage>
</organism>